<dbReference type="Proteomes" id="UP001597391">
    <property type="component" value="Unassembled WGS sequence"/>
</dbReference>
<keyword evidence="9" id="KW-1185">Reference proteome</keyword>
<protein>
    <submittedName>
        <fullName evidence="8">NCS2 family permease</fullName>
    </submittedName>
</protein>
<feature type="transmembrane region" description="Helical" evidence="7">
    <location>
        <begin position="212"/>
        <end position="231"/>
    </location>
</feature>
<feature type="transmembrane region" description="Helical" evidence="7">
    <location>
        <begin position="134"/>
        <end position="155"/>
    </location>
</feature>
<dbReference type="EMBL" id="JBHUOP010000008">
    <property type="protein sequence ID" value="MFD2841692.1"/>
    <property type="molecule type" value="Genomic_DNA"/>
</dbReference>
<comment type="similarity">
    <text evidence="2">Belongs to the nucleobase:cation symporter-2 (NCS2) (TC 2.A.40) family. Azg-like subfamily.</text>
</comment>
<evidence type="ECO:0000256" key="5">
    <source>
        <dbReference type="ARBA" id="ARBA00022989"/>
    </source>
</evidence>
<evidence type="ECO:0000313" key="9">
    <source>
        <dbReference type="Proteomes" id="UP001597391"/>
    </source>
</evidence>
<name>A0ABW5XJE8_9MICO</name>
<feature type="transmembrane region" description="Helical" evidence="7">
    <location>
        <begin position="447"/>
        <end position="473"/>
    </location>
</feature>
<sequence>MANTDTKAAGSGFLDSYFKISQRGSTVGREIRGGLVTFFAMSYIIVLNPLILGFTPDSQGHFLGAALATGDPTAAGAGIPLIAAATSLIAAVMSIAMGAFANFPIAIAAGLGLNALMAYTIVKMPGMTWADGMGLVLLEGVVILILVLTGFRTAVFRAVPAGLKTAISVGIGLFIAFIGLVNAGIVTTPAMYDYVPGNQPGTPVKLGTEGSIDSLPMLVFVLGLLAIVILTARKVKGAMLYSILGATVFAVILEQVVKIGPKNMGTGAHENPKGWSLNAPTIPDEWVTLPNFSLIGQVSPFGAFSKITIAAVVLTVFALLLADFFDTMGTMVAVGAEADLLDEEGNPPNTKTILVVDSIAAAAGGVGSVSSNTAFIESASGVGEGARTGLAPIVTGLAFALSTFLAPVVALVPYEAATPALVFVGFLMMTQVTGIKWNDFEIALPAFLTIILMPFTYSITDGIGAGFLFWVAIKLAKGKFREIHPLMWIVSAMFVVYFLLAPIQNAVVGS</sequence>
<feature type="transmembrane region" description="Helical" evidence="7">
    <location>
        <begin position="238"/>
        <end position="257"/>
    </location>
</feature>
<dbReference type="InterPro" id="IPR045018">
    <property type="entry name" value="Azg-like"/>
</dbReference>
<feature type="transmembrane region" description="Helical" evidence="7">
    <location>
        <begin position="167"/>
        <end position="192"/>
    </location>
</feature>
<dbReference type="PANTHER" id="PTHR43337:SF1">
    <property type="entry name" value="XANTHINE_URACIL PERMEASE C887.17-RELATED"/>
    <property type="match status" value="1"/>
</dbReference>
<evidence type="ECO:0000256" key="1">
    <source>
        <dbReference type="ARBA" id="ARBA00004127"/>
    </source>
</evidence>
<comment type="caution">
    <text evidence="8">The sequence shown here is derived from an EMBL/GenBank/DDBJ whole genome shotgun (WGS) entry which is preliminary data.</text>
</comment>
<feature type="transmembrane region" description="Helical" evidence="7">
    <location>
        <begin position="301"/>
        <end position="322"/>
    </location>
</feature>
<feature type="transmembrane region" description="Helical" evidence="7">
    <location>
        <begin position="485"/>
        <end position="503"/>
    </location>
</feature>
<feature type="transmembrane region" description="Helical" evidence="7">
    <location>
        <begin position="103"/>
        <end position="122"/>
    </location>
</feature>
<dbReference type="Pfam" id="PF00860">
    <property type="entry name" value="Xan_ur_permease"/>
    <property type="match status" value="1"/>
</dbReference>
<evidence type="ECO:0000256" key="3">
    <source>
        <dbReference type="ARBA" id="ARBA00022448"/>
    </source>
</evidence>
<feature type="transmembrane region" description="Helical" evidence="7">
    <location>
        <begin position="74"/>
        <end position="96"/>
    </location>
</feature>
<comment type="subcellular location">
    <subcellularLocation>
        <location evidence="1">Endomembrane system</location>
        <topology evidence="1">Multi-pass membrane protein</topology>
    </subcellularLocation>
</comment>
<evidence type="ECO:0000256" key="4">
    <source>
        <dbReference type="ARBA" id="ARBA00022692"/>
    </source>
</evidence>
<keyword evidence="3" id="KW-0813">Transport</keyword>
<gene>
    <name evidence="8" type="ORF">ACFSYH_14085</name>
</gene>
<accession>A0ABW5XJE8</accession>
<keyword evidence="4 7" id="KW-0812">Transmembrane</keyword>
<reference evidence="9" key="1">
    <citation type="journal article" date="2019" name="Int. J. Syst. Evol. Microbiol.">
        <title>The Global Catalogue of Microorganisms (GCM) 10K type strain sequencing project: providing services to taxonomists for standard genome sequencing and annotation.</title>
        <authorList>
            <consortium name="The Broad Institute Genomics Platform"/>
            <consortium name="The Broad Institute Genome Sequencing Center for Infectious Disease"/>
            <person name="Wu L."/>
            <person name="Ma J."/>
        </authorList>
    </citation>
    <scope>NUCLEOTIDE SEQUENCE [LARGE SCALE GENOMIC DNA]</scope>
    <source>
        <strain evidence="9">KCTC 33576</strain>
    </source>
</reference>
<evidence type="ECO:0000256" key="7">
    <source>
        <dbReference type="SAM" id="Phobius"/>
    </source>
</evidence>
<keyword evidence="6 7" id="KW-0472">Membrane</keyword>
<organism evidence="8 9">
    <name type="scientific">Populibacterium corticicola</name>
    <dbReference type="NCBI Taxonomy" id="1812826"/>
    <lineage>
        <taxon>Bacteria</taxon>
        <taxon>Bacillati</taxon>
        <taxon>Actinomycetota</taxon>
        <taxon>Actinomycetes</taxon>
        <taxon>Micrococcales</taxon>
        <taxon>Jonesiaceae</taxon>
        <taxon>Populibacterium</taxon>
    </lineage>
</organism>
<feature type="transmembrane region" description="Helical" evidence="7">
    <location>
        <begin position="416"/>
        <end position="435"/>
    </location>
</feature>
<feature type="transmembrane region" description="Helical" evidence="7">
    <location>
        <begin position="33"/>
        <end position="54"/>
    </location>
</feature>
<feature type="transmembrane region" description="Helical" evidence="7">
    <location>
        <begin position="390"/>
        <end position="410"/>
    </location>
</feature>
<proteinExistence type="inferred from homology"/>
<keyword evidence="5 7" id="KW-1133">Transmembrane helix</keyword>
<evidence type="ECO:0000256" key="2">
    <source>
        <dbReference type="ARBA" id="ARBA00005697"/>
    </source>
</evidence>
<dbReference type="InterPro" id="IPR006043">
    <property type="entry name" value="NCS2"/>
</dbReference>
<evidence type="ECO:0000313" key="8">
    <source>
        <dbReference type="EMBL" id="MFD2841692.1"/>
    </source>
</evidence>
<dbReference type="RefSeq" id="WP_377467969.1">
    <property type="nucleotide sequence ID" value="NZ_JBHUOP010000008.1"/>
</dbReference>
<dbReference type="PANTHER" id="PTHR43337">
    <property type="entry name" value="XANTHINE/URACIL PERMEASE C887.17-RELATED"/>
    <property type="match status" value="1"/>
</dbReference>
<evidence type="ECO:0000256" key="6">
    <source>
        <dbReference type="ARBA" id="ARBA00023136"/>
    </source>
</evidence>